<reference evidence="2" key="1">
    <citation type="submission" date="2019-06" db="EMBL/GenBank/DDBJ databases">
        <authorList>
            <consortium name="Wellcome Sanger Institute Data Sharing"/>
        </authorList>
    </citation>
    <scope>NUCLEOTIDE SEQUENCE [LARGE SCALE GENOMIC DNA]</scope>
</reference>
<organism evidence="2 3">
    <name type="scientific">Salarias fasciatus</name>
    <name type="common">Jewelled blenny</name>
    <name type="synonym">Blennius fasciatus</name>
    <dbReference type="NCBI Taxonomy" id="181472"/>
    <lineage>
        <taxon>Eukaryota</taxon>
        <taxon>Metazoa</taxon>
        <taxon>Chordata</taxon>
        <taxon>Craniata</taxon>
        <taxon>Vertebrata</taxon>
        <taxon>Euteleostomi</taxon>
        <taxon>Actinopterygii</taxon>
        <taxon>Neopterygii</taxon>
        <taxon>Teleostei</taxon>
        <taxon>Neoteleostei</taxon>
        <taxon>Acanthomorphata</taxon>
        <taxon>Ovalentaria</taxon>
        <taxon>Blenniimorphae</taxon>
        <taxon>Blenniiformes</taxon>
        <taxon>Blennioidei</taxon>
        <taxon>Blenniidae</taxon>
        <taxon>Salariinae</taxon>
        <taxon>Salarias</taxon>
    </lineage>
</organism>
<dbReference type="PANTHER" id="PTHR44461:SF1">
    <property type="entry name" value="QUINONE OXIDOREDUCTASE-LIKE PROTEIN 1"/>
    <property type="match status" value="1"/>
</dbReference>
<dbReference type="SUPFAM" id="SSF50129">
    <property type="entry name" value="GroES-like"/>
    <property type="match status" value="1"/>
</dbReference>
<dbReference type="PANTHER" id="PTHR44461">
    <property type="entry name" value="QUINONE OXIDOREDUCTASE-LIKE PROTEIN 1"/>
    <property type="match status" value="1"/>
</dbReference>
<sequence>MKGLYCRAGPAEPEPRFVIQETVLPDVLENHEVRVKVRACGLSPLDLQLLGDVGINTDLVPVGRDVAGVVLQVGPQVTFFQPQDEVVGILPLDSALSGLCDVVHIDEFLLVHRPDRLSAASAAAALRDGLRAYSALHTLGGMATKQTLLVTDGGSPAGLMCVQLAVHHGLKVLTTAHSAEDRDFLETLRPAVGQCSCPPPSPLSVLLPPSLSLSLSLSLCFH</sequence>
<dbReference type="SMART" id="SM00829">
    <property type="entry name" value="PKS_ER"/>
    <property type="match status" value="1"/>
</dbReference>
<dbReference type="Pfam" id="PF08240">
    <property type="entry name" value="ADH_N"/>
    <property type="match status" value="1"/>
</dbReference>
<dbReference type="SUPFAM" id="SSF51735">
    <property type="entry name" value="NAD(P)-binding Rossmann-fold domains"/>
    <property type="match status" value="1"/>
</dbReference>
<evidence type="ECO:0000259" key="1">
    <source>
        <dbReference type="SMART" id="SM00829"/>
    </source>
</evidence>
<reference evidence="2" key="2">
    <citation type="submission" date="2025-08" db="UniProtKB">
        <authorList>
            <consortium name="Ensembl"/>
        </authorList>
    </citation>
    <scope>IDENTIFICATION</scope>
</reference>
<accession>A0A672HZ22</accession>
<dbReference type="Ensembl" id="ENSSFAT00005035522.1">
    <property type="protein sequence ID" value="ENSSFAP00005034227.1"/>
    <property type="gene ID" value="ENSSFAG00005017390.1"/>
</dbReference>
<name>A0A672HZ22_SALFA</name>
<dbReference type="InterPro" id="IPR020843">
    <property type="entry name" value="ER"/>
</dbReference>
<reference evidence="2" key="3">
    <citation type="submission" date="2025-09" db="UniProtKB">
        <authorList>
            <consortium name="Ensembl"/>
        </authorList>
    </citation>
    <scope>IDENTIFICATION</scope>
</reference>
<dbReference type="Gene3D" id="3.90.180.10">
    <property type="entry name" value="Medium-chain alcohol dehydrogenases, catalytic domain"/>
    <property type="match status" value="1"/>
</dbReference>
<dbReference type="OMA" id="HYLGHIT"/>
<dbReference type="InterPro" id="IPR011032">
    <property type="entry name" value="GroES-like_sf"/>
</dbReference>
<proteinExistence type="predicted"/>
<dbReference type="InParanoid" id="A0A672HZ22"/>
<protein>
    <recommendedName>
        <fullName evidence="1">Enoyl reductase (ER) domain-containing protein</fullName>
    </recommendedName>
</protein>
<dbReference type="GO" id="GO:0016491">
    <property type="term" value="F:oxidoreductase activity"/>
    <property type="evidence" value="ECO:0007669"/>
    <property type="project" value="InterPro"/>
</dbReference>
<dbReference type="InterPro" id="IPR042633">
    <property type="entry name" value="CRYZL1"/>
</dbReference>
<dbReference type="AlphaFoldDB" id="A0A672HZ22"/>
<dbReference type="InterPro" id="IPR013154">
    <property type="entry name" value="ADH-like_N"/>
</dbReference>
<dbReference type="Proteomes" id="UP000472267">
    <property type="component" value="Chromosome 13"/>
</dbReference>
<evidence type="ECO:0000313" key="3">
    <source>
        <dbReference type="Proteomes" id="UP000472267"/>
    </source>
</evidence>
<feature type="domain" description="Enoyl reductase (ER)" evidence="1">
    <location>
        <begin position="11"/>
        <end position="207"/>
    </location>
</feature>
<dbReference type="InterPro" id="IPR036291">
    <property type="entry name" value="NAD(P)-bd_dom_sf"/>
</dbReference>
<keyword evidence="3" id="KW-1185">Reference proteome</keyword>
<evidence type="ECO:0000313" key="2">
    <source>
        <dbReference type="Ensembl" id="ENSSFAP00005034227.1"/>
    </source>
</evidence>